<proteinExistence type="predicted"/>
<dbReference type="AlphaFoldDB" id="A0AB34FPY7"/>
<evidence type="ECO:0000313" key="3">
    <source>
        <dbReference type="EMBL" id="KAJ6441164.1"/>
    </source>
</evidence>
<name>A0AB34FPY7_9HYPO</name>
<organism evidence="3 4">
    <name type="scientific">Purpureocillium lavendulum</name>
    <dbReference type="NCBI Taxonomy" id="1247861"/>
    <lineage>
        <taxon>Eukaryota</taxon>
        <taxon>Fungi</taxon>
        <taxon>Dikarya</taxon>
        <taxon>Ascomycota</taxon>
        <taxon>Pezizomycotina</taxon>
        <taxon>Sordariomycetes</taxon>
        <taxon>Hypocreomycetidae</taxon>
        <taxon>Hypocreales</taxon>
        <taxon>Ophiocordycipitaceae</taxon>
        <taxon>Purpureocillium</taxon>
    </lineage>
</organism>
<protein>
    <submittedName>
        <fullName evidence="3">Secreted protein</fullName>
    </submittedName>
</protein>
<evidence type="ECO:0000259" key="2">
    <source>
        <dbReference type="Pfam" id="PF07510"/>
    </source>
</evidence>
<dbReference type="Proteomes" id="UP001163105">
    <property type="component" value="Unassembled WGS sequence"/>
</dbReference>
<dbReference type="InterPro" id="IPR011089">
    <property type="entry name" value="GmrSD_C"/>
</dbReference>
<evidence type="ECO:0000256" key="1">
    <source>
        <dbReference type="SAM" id="MobiDB-lite"/>
    </source>
</evidence>
<gene>
    <name evidence="3" type="ORF">O9K51_06959</name>
</gene>
<feature type="region of interest" description="Disordered" evidence="1">
    <location>
        <begin position="1"/>
        <end position="27"/>
    </location>
</feature>
<dbReference type="PANTHER" id="PTHR24094:SF15">
    <property type="entry name" value="AMP-DEPENDENT SYNTHETASE_LIGASE DOMAIN-CONTAINING PROTEIN-RELATED"/>
    <property type="match status" value="1"/>
</dbReference>
<reference evidence="3" key="1">
    <citation type="submission" date="2023-01" db="EMBL/GenBank/DDBJ databases">
        <title>The growth and conidiation of Purpureocillium lavendulum are regulated by nitrogen source and histone H3K14 acetylation.</title>
        <authorList>
            <person name="Tang P."/>
            <person name="Han J."/>
            <person name="Zhang C."/>
            <person name="Tang P."/>
            <person name="Qi F."/>
            <person name="Zhang K."/>
            <person name="Liang L."/>
        </authorList>
    </citation>
    <scope>NUCLEOTIDE SEQUENCE</scope>
    <source>
        <strain evidence="3">YMF1.00683</strain>
    </source>
</reference>
<sequence length="262" mass="27975">MHTDVEASRDSYSSAAPTRELSGLPNRGIGMFGDSADGPTLLVPDHVASSFVCHTATMKLSASVVLSAAAVALAAPLPQPTPPGIPSASTARTLLNGLKVATPGSGDGYSREKFPHWEPVNGTCNTREFVLKRDGTNVQVDSACVATSGTWTSPYDGGKWTQASDVDIDHMVPLKNAWISGASSWTTEQRQGFANDITRPQLWAVTDNVNQAKSDKSPDQWKPPTTGFYCTYAKSWVQVKSYYKLTITDAEKGALSGMLDSC</sequence>
<keyword evidence="4" id="KW-1185">Reference proteome</keyword>
<accession>A0AB34FPY7</accession>
<comment type="caution">
    <text evidence="3">The sequence shown here is derived from an EMBL/GenBank/DDBJ whole genome shotgun (WGS) entry which is preliminary data.</text>
</comment>
<dbReference type="EMBL" id="JAQHRD010000005">
    <property type="protein sequence ID" value="KAJ6441164.1"/>
    <property type="molecule type" value="Genomic_DNA"/>
</dbReference>
<dbReference type="PANTHER" id="PTHR24094">
    <property type="entry name" value="SECRETED PROTEIN"/>
    <property type="match status" value="1"/>
</dbReference>
<dbReference type="Pfam" id="PF07510">
    <property type="entry name" value="GmrSD_C"/>
    <property type="match status" value="1"/>
</dbReference>
<evidence type="ECO:0000313" key="4">
    <source>
        <dbReference type="Proteomes" id="UP001163105"/>
    </source>
</evidence>
<feature type="domain" description="GmrSD restriction endonucleases C-terminal" evidence="2">
    <location>
        <begin position="151"/>
        <end position="256"/>
    </location>
</feature>